<dbReference type="Proteomes" id="UP000030816">
    <property type="component" value="Unassembled WGS sequence"/>
</dbReference>
<dbReference type="AlphaFoldDB" id="A0A0B2WMZ8"/>
<dbReference type="HOGENOM" id="CLU_083928_1_0_1"/>
<dbReference type="GeneID" id="63741741"/>
<protein>
    <submittedName>
        <fullName evidence="2">Cerato-platanin</fullName>
    </submittedName>
</protein>
<feature type="signal peptide" evidence="1">
    <location>
        <begin position="1"/>
        <end position="18"/>
    </location>
</feature>
<dbReference type="PANTHER" id="PTHR38850">
    <property type="entry name" value="CERATO-PLATANIN"/>
    <property type="match status" value="1"/>
</dbReference>
<dbReference type="EMBL" id="AZHE01000029">
    <property type="protein sequence ID" value="KHN94867.1"/>
    <property type="molecule type" value="Genomic_DNA"/>
</dbReference>
<dbReference type="OrthoDB" id="5370830at2759"/>
<evidence type="ECO:0000313" key="2">
    <source>
        <dbReference type="EMBL" id="KHN94867.1"/>
    </source>
</evidence>
<dbReference type="STRING" id="1081103.A0A0B2WMZ8"/>
<keyword evidence="1" id="KW-0732">Signal</keyword>
<organism evidence="2 3">
    <name type="scientific">Metarhizium album (strain ARSEF 1941)</name>
    <dbReference type="NCBI Taxonomy" id="1081103"/>
    <lineage>
        <taxon>Eukaryota</taxon>
        <taxon>Fungi</taxon>
        <taxon>Dikarya</taxon>
        <taxon>Ascomycota</taxon>
        <taxon>Pezizomycotina</taxon>
        <taxon>Sordariomycetes</taxon>
        <taxon>Hypocreomycetidae</taxon>
        <taxon>Hypocreales</taxon>
        <taxon>Clavicipitaceae</taxon>
        <taxon>Metarhizium</taxon>
    </lineage>
</organism>
<sequence length="217" mass="22782">MLSSVAAVIVASAAAVSAGAIPKRSQTASMTPHDKYSSSCGALGCKINTNRIAYWPSAVSCNDICVKLTHNGRSLHLLKVDQSGGAHDISYDAYSVLVTGKPAAESRIVGGPVDMAWEVADPSACRDLLPPSGKLPVSAANSMNFISSCPASTWVGQNHELFNIQDPVCHFGVDQTCTLDMSKSNQPQCPSPLGLNTPLTGQEVYNIEYSTGNKVLA</sequence>
<dbReference type="PANTHER" id="PTHR38850:SF2">
    <property type="entry name" value="CERATO-PLATANIN"/>
    <property type="match status" value="1"/>
</dbReference>
<feature type="chain" id="PRO_5002078361" evidence="1">
    <location>
        <begin position="19"/>
        <end position="217"/>
    </location>
</feature>
<reference evidence="2 3" key="1">
    <citation type="journal article" date="2014" name="Proc. Natl. Acad. Sci. U.S.A.">
        <title>Trajectory and genomic determinants of fungal-pathogen speciation and host adaptation.</title>
        <authorList>
            <person name="Hu X."/>
            <person name="Xiao G."/>
            <person name="Zheng P."/>
            <person name="Shang Y."/>
            <person name="Su Y."/>
            <person name="Zhang X."/>
            <person name="Liu X."/>
            <person name="Zhan S."/>
            <person name="St Leger R.J."/>
            <person name="Wang C."/>
        </authorList>
    </citation>
    <scope>NUCLEOTIDE SEQUENCE [LARGE SCALE GENOMIC DNA]</scope>
    <source>
        <strain evidence="2 3">ARSEF 1941</strain>
    </source>
</reference>
<proteinExistence type="predicted"/>
<accession>A0A0B2WMZ8</accession>
<keyword evidence="3" id="KW-1185">Reference proteome</keyword>
<evidence type="ECO:0000256" key="1">
    <source>
        <dbReference type="SAM" id="SignalP"/>
    </source>
</evidence>
<name>A0A0B2WMZ8_METAS</name>
<gene>
    <name evidence="2" type="ORF">MAM_07286</name>
</gene>
<dbReference type="RefSeq" id="XP_040675933.1">
    <property type="nucleotide sequence ID" value="XM_040826084.1"/>
</dbReference>
<comment type="caution">
    <text evidence="2">The sequence shown here is derived from an EMBL/GenBank/DDBJ whole genome shotgun (WGS) entry which is preliminary data.</text>
</comment>
<evidence type="ECO:0000313" key="3">
    <source>
        <dbReference type="Proteomes" id="UP000030816"/>
    </source>
</evidence>